<dbReference type="SUPFAM" id="SSF82866">
    <property type="entry name" value="Multidrug efflux transporter AcrB transmembrane domain"/>
    <property type="match status" value="1"/>
</dbReference>
<evidence type="ECO:0000256" key="4">
    <source>
        <dbReference type="ARBA" id="ARBA00022989"/>
    </source>
</evidence>
<dbReference type="GO" id="GO:0016020">
    <property type="term" value="C:membrane"/>
    <property type="evidence" value="ECO:0007669"/>
    <property type="project" value="UniProtKB-SubCell"/>
</dbReference>
<dbReference type="Proteomes" id="UP001187531">
    <property type="component" value="Unassembled WGS sequence"/>
</dbReference>
<dbReference type="Gene3D" id="1.20.1640.10">
    <property type="entry name" value="Multidrug efflux transporter AcrB transmembrane domain"/>
    <property type="match status" value="1"/>
</dbReference>
<dbReference type="InterPro" id="IPR000731">
    <property type="entry name" value="SSD"/>
</dbReference>
<feature type="transmembrane region" description="Helical" evidence="7">
    <location>
        <begin position="238"/>
        <end position="257"/>
    </location>
</feature>
<keyword evidence="3 7" id="KW-0812">Transmembrane</keyword>
<accession>A0AA88L5F1</accession>
<feature type="non-terminal residue" evidence="9">
    <location>
        <position position="362"/>
    </location>
</feature>
<evidence type="ECO:0000256" key="5">
    <source>
        <dbReference type="ARBA" id="ARBA00023136"/>
    </source>
</evidence>
<dbReference type="AlphaFoldDB" id="A0AA88L5F1"/>
<comment type="subcellular location">
    <subcellularLocation>
        <location evidence="1">Membrane</location>
        <topology evidence="1">Multi-pass membrane protein</topology>
    </subcellularLocation>
</comment>
<protein>
    <recommendedName>
        <fullName evidence="8">SSD domain-containing protein</fullName>
    </recommendedName>
</protein>
<keyword evidence="10" id="KW-1185">Reference proteome</keyword>
<feature type="domain" description="SSD" evidence="8">
    <location>
        <begin position="235"/>
        <end position="362"/>
    </location>
</feature>
<evidence type="ECO:0000256" key="3">
    <source>
        <dbReference type="ARBA" id="ARBA00022692"/>
    </source>
</evidence>
<dbReference type="InterPro" id="IPR003392">
    <property type="entry name" value="PTHD_SSD"/>
</dbReference>
<evidence type="ECO:0000259" key="8">
    <source>
        <dbReference type="PROSITE" id="PS50156"/>
    </source>
</evidence>
<sequence>MADVQERIENSKSENGKLSWDKACYRLPVVQNSMSTRKKRSADGPDFNLDFDFSDFESKFDENVFNNTEPMYDSDFEPSVDLSQALFCELVSTFDERCFENNILEIWKYDLEKIRRLTQEEIIDGINSANASSLTGMKFDELLGGVVRNESGYIVAAESALIQLFNKINLTAIEGGASSNDVGTGEIVDQDTLLWEKALIEAFQESEINSPDFHNLYFSVARSFGDISGATILGDSRYLAVGTMVVFIYVLVMLGKFDLVENRVYLSLIGILCVAMAIFMSYGLCSLMGVFYGPVHSILPFLLLGIGIDDMFVIIQCWNNLSAEEQEFTLPVRVGTALKHAGVSITVTSITDIAAFAIGATT</sequence>
<evidence type="ECO:0000256" key="7">
    <source>
        <dbReference type="SAM" id="Phobius"/>
    </source>
</evidence>
<dbReference type="EMBL" id="JAVRJZ010000014">
    <property type="protein sequence ID" value="KAK2713471.1"/>
    <property type="molecule type" value="Genomic_DNA"/>
</dbReference>
<keyword evidence="4 7" id="KW-1133">Transmembrane helix</keyword>
<keyword evidence="5 7" id="KW-0472">Membrane</keyword>
<evidence type="ECO:0000313" key="10">
    <source>
        <dbReference type="Proteomes" id="UP001187531"/>
    </source>
</evidence>
<dbReference type="PANTHER" id="PTHR10796:SF130">
    <property type="entry name" value="PATCHED DOMAIN-CONTAINING PROTEIN 3-LIKE PROTEIN"/>
    <property type="match status" value="1"/>
</dbReference>
<proteinExistence type="inferred from homology"/>
<comment type="caution">
    <text evidence="9">The sequence shown here is derived from an EMBL/GenBank/DDBJ whole genome shotgun (WGS) entry which is preliminary data.</text>
</comment>
<keyword evidence="6" id="KW-0325">Glycoprotein</keyword>
<dbReference type="PROSITE" id="PS50156">
    <property type="entry name" value="SSD"/>
    <property type="match status" value="1"/>
</dbReference>
<dbReference type="InterPro" id="IPR051697">
    <property type="entry name" value="Patched_domain-protein"/>
</dbReference>
<gene>
    <name evidence="9" type="ORF">QYM36_009366</name>
</gene>
<feature type="transmembrane region" description="Helical" evidence="7">
    <location>
        <begin position="264"/>
        <end position="292"/>
    </location>
</feature>
<evidence type="ECO:0000256" key="1">
    <source>
        <dbReference type="ARBA" id="ARBA00004141"/>
    </source>
</evidence>
<name>A0AA88L5F1_ARTSF</name>
<organism evidence="9 10">
    <name type="scientific">Artemia franciscana</name>
    <name type="common">Brine shrimp</name>
    <name type="synonym">Artemia sanfranciscana</name>
    <dbReference type="NCBI Taxonomy" id="6661"/>
    <lineage>
        <taxon>Eukaryota</taxon>
        <taxon>Metazoa</taxon>
        <taxon>Ecdysozoa</taxon>
        <taxon>Arthropoda</taxon>
        <taxon>Crustacea</taxon>
        <taxon>Branchiopoda</taxon>
        <taxon>Anostraca</taxon>
        <taxon>Artemiidae</taxon>
        <taxon>Artemia</taxon>
    </lineage>
</organism>
<reference evidence="9" key="1">
    <citation type="submission" date="2023-07" db="EMBL/GenBank/DDBJ databases">
        <title>Chromosome-level genome assembly of Artemia franciscana.</title>
        <authorList>
            <person name="Jo E."/>
        </authorList>
    </citation>
    <scope>NUCLEOTIDE SEQUENCE</scope>
    <source>
        <tissue evidence="9">Whole body</tissue>
    </source>
</reference>
<evidence type="ECO:0000313" key="9">
    <source>
        <dbReference type="EMBL" id="KAK2713471.1"/>
    </source>
</evidence>
<evidence type="ECO:0000256" key="2">
    <source>
        <dbReference type="ARBA" id="ARBA00005585"/>
    </source>
</evidence>
<evidence type="ECO:0000256" key="6">
    <source>
        <dbReference type="ARBA" id="ARBA00023180"/>
    </source>
</evidence>
<dbReference type="PANTHER" id="PTHR10796">
    <property type="entry name" value="PATCHED-RELATED"/>
    <property type="match status" value="1"/>
</dbReference>
<comment type="similarity">
    <text evidence="2">Belongs to the patched family.</text>
</comment>
<dbReference type="Pfam" id="PF02460">
    <property type="entry name" value="Patched"/>
    <property type="match status" value="1"/>
</dbReference>